<evidence type="ECO:0000256" key="4">
    <source>
        <dbReference type="ARBA" id="ARBA00022475"/>
    </source>
</evidence>
<gene>
    <name evidence="10" type="ORF">UFOPK3564_00026</name>
</gene>
<feature type="transmembrane region" description="Helical" evidence="9">
    <location>
        <begin position="107"/>
        <end position="127"/>
    </location>
</feature>
<dbReference type="NCBIfam" id="TIGR00801">
    <property type="entry name" value="ncs2"/>
    <property type="match status" value="1"/>
</dbReference>
<dbReference type="PANTHER" id="PTHR42810:SF4">
    <property type="entry name" value="URIC ACID TRANSPORTER UACT"/>
    <property type="match status" value="1"/>
</dbReference>
<evidence type="ECO:0000256" key="5">
    <source>
        <dbReference type="ARBA" id="ARBA00022692"/>
    </source>
</evidence>
<dbReference type="GO" id="GO:0042907">
    <property type="term" value="F:xanthine transmembrane transporter activity"/>
    <property type="evidence" value="ECO:0007669"/>
    <property type="project" value="TreeGrafter"/>
</dbReference>
<feature type="transmembrane region" description="Helical" evidence="9">
    <location>
        <begin position="60"/>
        <end position="77"/>
    </location>
</feature>
<evidence type="ECO:0000256" key="3">
    <source>
        <dbReference type="ARBA" id="ARBA00022448"/>
    </source>
</evidence>
<name>A0A6J7FDY8_9ZZZZ</name>
<evidence type="ECO:0000256" key="9">
    <source>
        <dbReference type="SAM" id="Phobius"/>
    </source>
</evidence>
<dbReference type="GO" id="GO:0005886">
    <property type="term" value="C:plasma membrane"/>
    <property type="evidence" value="ECO:0007669"/>
    <property type="project" value="UniProtKB-SubCell"/>
</dbReference>
<feature type="transmembrane region" description="Helical" evidence="9">
    <location>
        <begin position="192"/>
        <end position="212"/>
    </location>
</feature>
<feature type="transmembrane region" description="Helical" evidence="9">
    <location>
        <begin position="333"/>
        <end position="360"/>
    </location>
</feature>
<dbReference type="Pfam" id="PF00860">
    <property type="entry name" value="Xan_ur_permease"/>
    <property type="match status" value="1"/>
</dbReference>
<feature type="compositionally biased region" description="Pro residues" evidence="8">
    <location>
        <begin position="424"/>
        <end position="434"/>
    </location>
</feature>
<feature type="transmembrane region" description="Helical" evidence="9">
    <location>
        <begin position="84"/>
        <end position="101"/>
    </location>
</feature>
<reference evidence="10" key="1">
    <citation type="submission" date="2020-05" db="EMBL/GenBank/DDBJ databases">
        <authorList>
            <person name="Chiriac C."/>
            <person name="Salcher M."/>
            <person name="Ghai R."/>
            <person name="Kavagutti S V."/>
        </authorList>
    </citation>
    <scope>NUCLEOTIDE SEQUENCE</scope>
</reference>
<evidence type="ECO:0000256" key="7">
    <source>
        <dbReference type="ARBA" id="ARBA00023136"/>
    </source>
</evidence>
<sequence length="443" mass="45718">MARSSLIPTWKLHGDGSRVRPGEVVRPDERLSTPIMLGLGMQHVLAMFGSTALVPVLTGFPVSTTIFFSGIGTLLFVLMTRNRVPSYTGSSFAFIAPVVAAQTDGGIGVALGGIVVAGVVVFLIGLLVDRVGTGPLDWLLPPVVTGAIVALIGLNLAPVAKGQFESQAGIALVTLVAIVVIGVAVRGFVSSLSVFLGVVVGYVFAAILGKVDWSGVHDAAWFGFPDFATPEFQWRAILLIVPAVVLVLLAENAGHVKTVGAMTERDLDGDIGRSFMGDGLATTVSGLFGGSATTTYGENIGVMGLTRVYSTLAYVIAGLTAIALGLLPKFGAIIQAIPTGVLGGAVTVLFGLIAVLGARVWIDARVDFRDPVNLITAAVAITVGAADYTLNWGDYSFAGIALGTIAAIVTYRVLKTLQHDDDVPPAPGLPPVGPADPVARPRG</sequence>
<evidence type="ECO:0000256" key="8">
    <source>
        <dbReference type="SAM" id="MobiDB-lite"/>
    </source>
</evidence>
<keyword evidence="4" id="KW-1003">Cell membrane</keyword>
<feature type="transmembrane region" description="Helical" evidence="9">
    <location>
        <begin position="139"/>
        <end position="160"/>
    </location>
</feature>
<accession>A0A6J7FDY8</accession>
<protein>
    <submittedName>
        <fullName evidence="10">Unannotated protein</fullName>
    </submittedName>
</protein>
<feature type="transmembrane region" description="Helical" evidence="9">
    <location>
        <begin position="396"/>
        <end position="414"/>
    </location>
</feature>
<feature type="transmembrane region" description="Helical" evidence="9">
    <location>
        <begin position="308"/>
        <end position="327"/>
    </location>
</feature>
<dbReference type="InterPro" id="IPR006043">
    <property type="entry name" value="NCS2"/>
</dbReference>
<feature type="region of interest" description="Disordered" evidence="8">
    <location>
        <begin position="422"/>
        <end position="443"/>
    </location>
</feature>
<comment type="similarity">
    <text evidence="2">Belongs to the nucleobase:cation symporter-2 (NCS2) (TC 2.A.40) family.</text>
</comment>
<keyword evidence="6 9" id="KW-1133">Transmembrane helix</keyword>
<evidence type="ECO:0000256" key="2">
    <source>
        <dbReference type="ARBA" id="ARBA00008821"/>
    </source>
</evidence>
<keyword evidence="7 9" id="KW-0472">Membrane</keyword>
<dbReference type="PANTHER" id="PTHR42810">
    <property type="entry name" value="PURINE PERMEASE C1399.01C-RELATED"/>
    <property type="match status" value="1"/>
</dbReference>
<comment type="subcellular location">
    <subcellularLocation>
        <location evidence="1">Cell membrane</location>
        <topology evidence="1">Multi-pass membrane protein</topology>
    </subcellularLocation>
</comment>
<organism evidence="10">
    <name type="scientific">freshwater metagenome</name>
    <dbReference type="NCBI Taxonomy" id="449393"/>
    <lineage>
        <taxon>unclassified sequences</taxon>
        <taxon>metagenomes</taxon>
        <taxon>ecological metagenomes</taxon>
    </lineage>
</organism>
<keyword evidence="3" id="KW-0813">Transport</keyword>
<dbReference type="InterPro" id="IPR006042">
    <property type="entry name" value="Xan_ur_permease"/>
</dbReference>
<feature type="transmembrane region" description="Helical" evidence="9">
    <location>
        <begin position="232"/>
        <end position="250"/>
    </location>
</feature>
<dbReference type="AlphaFoldDB" id="A0A6J7FDY8"/>
<evidence type="ECO:0000256" key="6">
    <source>
        <dbReference type="ARBA" id="ARBA00022989"/>
    </source>
</evidence>
<feature type="transmembrane region" description="Helical" evidence="9">
    <location>
        <begin position="166"/>
        <end position="185"/>
    </location>
</feature>
<evidence type="ECO:0000256" key="1">
    <source>
        <dbReference type="ARBA" id="ARBA00004651"/>
    </source>
</evidence>
<proteinExistence type="inferred from homology"/>
<keyword evidence="5 9" id="KW-0812">Transmembrane</keyword>
<dbReference type="EMBL" id="CAFBMK010000001">
    <property type="protein sequence ID" value="CAB4891644.1"/>
    <property type="molecule type" value="Genomic_DNA"/>
</dbReference>
<evidence type="ECO:0000313" key="10">
    <source>
        <dbReference type="EMBL" id="CAB4891644.1"/>
    </source>
</evidence>